<feature type="domain" description="Flagellar basal body rod protein N-terminal" evidence="8">
    <location>
        <begin position="8"/>
        <end position="37"/>
    </location>
</feature>
<evidence type="ECO:0000256" key="3">
    <source>
        <dbReference type="ARBA" id="ARBA00009677"/>
    </source>
</evidence>
<dbReference type="Pfam" id="PF22638">
    <property type="entry name" value="FlgK_D1"/>
    <property type="match status" value="1"/>
</dbReference>
<feature type="domain" description="Flagellar basal-body/hook protein C-terminal" evidence="9">
    <location>
        <begin position="464"/>
        <end position="502"/>
    </location>
</feature>
<dbReference type="InterPro" id="IPR010930">
    <property type="entry name" value="Flg_bb/hook_C_dom"/>
</dbReference>
<sequence length="507" mass="55982">MRSTFMGLETAKRGMFAQQSALYTTGHNISNANTEGYSRQRVNFSATDPYPTASINRPQIPGQMGTGVEAGSVQRIRESFLDVQYRTENNKLGYWESKAAALTKMEDIMNEPSNYGLSKTMDRFWQSLHDLALNPSKENSGARAVVRERGIAVADTFQYLSGSLQSIQRDLKEEVNITAKTIDSLARQINNINRQIAETEPHGYLPNDLYDQRDLLLDQLSSLANIKITTEKSGGNALAIAEGAYTIELLNDKGQPLAVLVDGKTLQANSVEVGYHESGFTEKIIIGGQEINISDFTSTGKLRSLIDSYGYMDGAEVKGLYPEMLHELDKMAFAFVTEFNAVHQSGYNLKDFETDPLVKTPVNFFAELTDYKGAAGKISLSNEIKSSPDYIAAASAPYVGNGQNAIRLAEVKNSVMTIGGRSTSIQNFYESLIGKMAVETQEAQRLTGNSRSLRDSVENRRQSVSAVSLDEEMTNMIQFQHAYNASARMISLQDEILNTIINGLRGR</sequence>
<comment type="caution">
    <text evidence="11">The sequence shown here is derived from an EMBL/GenBank/DDBJ whole genome shotgun (WGS) entry which is preliminary data.</text>
</comment>
<evidence type="ECO:0000256" key="5">
    <source>
        <dbReference type="ARBA" id="ARBA00022525"/>
    </source>
</evidence>
<dbReference type="Pfam" id="PF06429">
    <property type="entry name" value="Flg_bbr_C"/>
    <property type="match status" value="1"/>
</dbReference>
<evidence type="ECO:0000256" key="6">
    <source>
        <dbReference type="ARBA" id="ARBA00023143"/>
    </source>
</evidence>
<dbReference type="GO" id="GO:0005198">
    <property type="term" value="F:structural molecule activity"/>
    <property type="evidence" value="ECO:0007669"/>
    <property type="project" value="UniProtKB-UniRule"/>
</dbReference>
<keyword evidence="5 7" id="KW-0964">Secreted</keyword>
<dbReference type="GO" id="GO:0005576">
    <property type="term" value="C:extracellular region"/>
    <property type="evidence" value="ECO:0007669"/>
    <property type="project" value="UniProtKB-SubCell"/>
</dbReference>
<evidence type="ECO:0000259" key="10">
    <source>
        <dbReference type="Pfam" id="PF22638"/>
    </source>
</evidence>
<dbReference type="Pfam" id="PF00460">
    <property type="entry name" value="Flg_bb_rod"/>
    <property type="match status" value="1"/>
</dbReference>
<keyword evidence="6 7" id="KW-0975">Bacterial flagellum</keyword>
<keyword evidence="11" id="KW-0282">Flagellum</keyword>
<dbReference type="GO" id="GO:0044780">
    <property type="term" value="P:bacterial-type flagellum assembly"/>
    <property type="evidence" value="ECO:0007669"/>
    <property type="project" value="InterPro"/>
</dbReference>
<dbReference type="AlphaFoldDB" id="A0A7X2LYB3"/>
<gene>
    <name evidence="7 11" type="primary">flgK</name>
    <name evidence="11" type="ORF">GJU40_08480</name>
</gene>
<proteinExistence type="inferred from homology"/>
<evidence type="ECO:0000313" key="12">
    <source>
        <dbReference type="Proteomes" id="UP000448867"/>
    </source>
</evidence>
<dbReference type="InterPro" id="IPR001444">
    <property type="entry name" value="Flag_bb_rod_N"/>
</dbReference>
<keyword evidence="12" id="KW-1185">Reference proteome</keyword>
<comment type="similarity">
    <text evidence="3 7">Belongs to the flagella basal body rod proteins family.</text>
</comment>
<dbReference type="InterPro" id="IPR053927">
    <property type="entry name" value="FlgK_helical"/>
</dbReference>
<evidence type="ECO:0000256" key="1">
    <source>
        <dbReference type="ARBA" id="ARBA00004365"/>
    </source>
</evidence>
<dbReference type="RefSeq" id="WP_154307325.1">
    <property type="nucleotide sequence ID" value="NZ_WKKI01000012.1"/>
</dbReference>
<keyword evidence="11" id="KW-0969">Cilium</keyword>
<dbReference type="PANTHER" id="PTHR30033:SF1">
    <property type="entry name" value="FLAGELLAR HOOK-ASSOCIATED PROTEIN 1"/>
    <property type="match status" value="1"/>
</dbReference>
<dbReference type="PANTHER" id="PTHR30033">
    <property type="entry name" value="FLAGELLAR HOOK-ASSOCIATED PROTEIN 1"/>
    <property type="match status" value="1"/>
</dbReference>
<feature type="domain" description="Flagellar hook-associated protein FlgK helical" evidence="10">
    <location>
        <begin position="102"/>
        <end position="350"/>
    </location>
</feature>
<reference evidence="11 12" key="1">
    <citation type="submission" date="2019-11" db="EMBL/GenBank/DDBJ databases">
        <title>Bacillus lacus genome.</title>
        <authorList>
            <person name="Allen C.J."/>
            <person name="Newman J.D."/>
        </authorList>
    </citation>
    <scope>NUCLEOTIDE SEQUENCE [LARGE SCALE GENOMIC DNA]</scope>
    <source>
        <strain evidence="11 12">KCTC 33946</strain>
    </source>
</reference>
<evidence type="ECO:0000313" key="11">
    <source>
        <dbReference type="EMBL" id="MRX72186.1"/>
    </source>
</evidence>
<dbReference type="Proteomes" id="UP000448867">
    <property type="component" value="Unassembled WGS sequence"/>
</dbReference>
<dbReference type="EMBL" id="WKKI01000012">
    <property type="protein sequence ID" value="MRX72186.1"/>
    <property type="molecule type" value="Genomic_DNA"/>
</dbReference>
<evidence type="ECO:0000259" key="9">
    <source>
        <dbReference type="Pfam" id="PF06429"/>
    </source>
</evidence>
<protein>
    <recommendedName>
        <fullName evidence="4 7">Flagellar hook-associated protein 1</fullName>
        <shortName evidence="7">HAP1</shortName>
    </recommendedName>
</protein>
<organism evidence="11 12">
    <name type="scientific">Metabacillus lacus</name>
    <dbReference type="NCBI Taxonomy" id="1983721"/>
    <lineage>
        <taxon>Bacteria</taxon>
        <taxon>Bacillati</taxon>
        <taxon>Bacillota</taxon>
        <taxon>Bacilli</taxon>
        <taxon>Bacillales</taxon>
        <taxon>Bacillaceae</taxon>
        <taxon>Metabacillus</taxon>
    </lineage>
</organism>
<dbReference type="InterPro" id="IPR002371">
    <property type="entry name" value="FlgK"/>
</dbReference>
<keyword evidence="11" id="KW-0966">Cell projection</keyword>
<evidence type="ECO:0000256" key="2">
    <source>
        <dbReference type="ARBA" id="ARBA00004613"/>
    </source>
</evidence>
<dbReference type="GO" id="GO:0009424">
    <property type="term" value="C:bacterial-type flagellum hook"/>
    <property type="evidence" value="ECO:0007669"/>
    <property type="project" value="UniProtKB-UniRule"/>
</dbReference>
<evidence type="ECO:0000259" key="8">
    <source>
        <dbReference type="Pfam" id="PF00460"/>
    </source>
</evidence>
<name>A0A7X2LYB3_9BACI</name>
<dbReference type="OrthoDB" id="9802553at2"/>
<evidence type="ECO:0000256" key="4">
    <source>
        <dbReference type="ARBA" id="ARBA00016244"/>
    </source>
</evidence>
<evidence type="ECO:0000256" key="7">
    <source>
        <dbReference type="RuleBase" id="RU362065"/>
    </source>
</evidence>
<dbReference type="PRINTS" id="PR01005">
    <property type="entry name" value="FLGHOOKAP1"/>
</dbReference>
<comment type="subcellular location">
    <subcellularLocation>
        <location evidence="1 7">Bacterial flagellum</location>
    </subcellularLocation>
    <subcellularLocation>
        <location evidence="2 7">Secreted</location>
    </subcellularLocation>
</comment>
<dbReference type="NCBIfam" id="TIGR02492">
    <property type="entry name" value="flgK_ends"/>
    <property type="match status" value="1"/>
</dbReference>
<accession>A0A7X2LYB3</accession>
<dbReference type="SUPFAM" id="SSF64518">
    <property type="entry name" value="Phase 1 flagellin"/>
    <property type="match status" value="1"/>
</dbReference>